<keyword evidence="4" id="KW-0804">Transcription</keyword>
<comment type="similarity">
    <text evidence="1">Belongs to the LysR transcriptional regulatory family.</text>
</comment>
<dbReference type="Proteomes" id="UP001148313">
    <property type="component" value="Unassembled WGS sequence"/>
</dbReference>
<comment type="caution">
    <text evidence="6">The sequence shown here is derived from an EMBL/GenBank/DDBJ whole genome shotgun (WGS) entry which is preliminary data.</text>
</comment>
<evidence type="ECO:0000313" key="6">
    <source>
        <dbReference type="EMBL" id="MDA4845597.1"/>
    </source>
</evidence>
<keyword evidence="2" id="KW-0805">Transcription regulation</keyword>
<feature type="domain" description="HTH lysR-type" evidence="5">
    <location>
        <begin position="3"/>
        <end position="61"/>
    </location>
</feature>
<dbReference type="SUPFAM" id="SSF46785">
    <property type="entry name" value="Winged helix' DNA-binding domain"/>
    <property type="match status" value="1"/>
</dbReference>
<dbReference type="EMBL" id="JAPJZH010000005">
    <property type="protein sequence ID" value="MDA4845597.1"/>
    <property type="molecule type" value="Genomic_DNA"/>
</dbReference>
<dbReference type="SUPFAM" id="SSF53850">
    <property type="entry name" value="Periplasmic binding protein-like II"/>
    <property type="match status" value="1"/>
</dbReference>
<organism evidence="6 7">
    <name type="scientific">Hoeflea poritis</name>
    <dbReference type="NCBI Taxonomy" id="2993659"/>
    <lineage>
        <taxon>Bacteria</taxon>
        <taxon>Pseudomonadati</taxon>
        <taxon>Pseudomonadota</taxon>
        <taxon>Alphaproteobacteria</taxon>
        <taxon>Hyphomicrobiales</taxon>
        <taxon>Rhizobiaceae</taxon>
        <taxon>Hoeflea</taxon>
    </lineage>
</organism>
<protein>
    <submittedName>
        <fullName evidence="6">LysR family transcriptional regulator</fullName>
    </submittedName>
</protein>
<proteinExistence type="inferred from homology"/>
<evidence type="ECO:0000313" key="7">
    <source>
        <dbReference type="Proteomes" id="UP001148313"/>
    </source>
</evidence>
<evidence type="ECO:0000259" key="5">
    <source>
        <dbReference type="PROSITE" id="PS50931"/>
    </source>
</evidence>
<dbReference type="InterPro" id="IPR005119">
    <property type="entry name" value="LysR_subst-bd"/>
</dbReference>
<accession>A0ABT4VLL0</accession>
<dbReference type="InterPro" id="IPR000847">
    <property type="entry name" value="LysR_HTH_N"/>
</dbReference>
<dbReference type="InterPro" id="IPR036390">
    <property type="entry name" value="WH_DNA-bd_sf"/>
</dbReference>
<dbReference type="Gene3D" id="3.40.190.10">
    <property type="entry name" value="Periplasmic binding protein-like II"/>
    <property type="match status" value="2"/>
</dbReference>
<dbReference type="Gene3D" id="1.10.10.10">
    <property type="entry name" value="Winged helix-like DNA-binding domain superfamily/Winged helix DNA-binding domain"/>
    <property type="match status" value="1"/>
</dbReference>
<gene>
    <name evidence="6" type="ORF">OOZ53_09575</name>
</gene>
<dbReference type="InterPro" id="IPR050950">
    <property type="entry name" value="HTH-type_LysR_regulators"/>
</dbReference>
<sequence>MAIKIEMLRCFSTVAQTGNLADAAIRLGRTQSALSMTLKQLEEHLGQRLFEGERKSQLTPMGEEIFQLARQQLRRFDETVDAIETTAAAPLGLLRIASVPSVACLVFPSAIEELVRLHPGVKVELRDADTERVIDALLRGQVDLGVASGHHALSGIRQEVLFDDTFGLLCAPDHPLALTGDPPTVADVVASGFVNNNLCNLIQSQEVRAELSAANVTVHNTLSLISMVRSGKWVTILPEAVVRIMTDQLAFRGIRELTARRSVTLLARERSRQRHLIDDLRGIVRRFEFDKVITVPGAMPD</sequence>
<dbReference type="InterPro" id="IPR036388">
    <property type="entry name" value="WH-like_DNA-bd_sf"/>
</dbReference>
<keyword evidence="7" id="KW-1185">Reference proteome</keyword>
<evidence type="ECO:0000256" key="1">
    <source>
        <dbReference type="ARBA" id="ARBA00009437"/>
    </source>
</evidence>
<dbReference type="PANTHER" id="PTHR30419">
    <property type="entry name" value="HTH-TYPE TRANSCRIPTIONAL REGULATOR YBHD"/>
    <property type="match status" value="1"/>
</dbReference>
<evidence type="ECO:0000256" key="4">
    <source>
        <dbReference type="ARBA" id="ARBA00023163"/>
    </source>
</evidence>
<dbReference type="RefSeq" id="WP_271089254.1">
    <property type="nucleotide sequence ID" value="NZ_JAPJZH010000005.1"/>
</dbReference>
<name>A0ABT4VLL0_9HYPH</name>
<dbReference type="PROSITE" id="PS50931">
    <property type="entry name" value="HTH_LYSR"/>
    <property type="match status" value="1"/>
</dbReference>
<evidence type="ECO:0000256" key="2">
    <source>
        <dbReference type="ARBA" id="ARBA00023015"/>
    </source>
</evidence>
<keyword evidence="3" id="KW-0238">DNA-binding</keyword>
<reference evidence="6" key="1">
    <citation type="submission" date="2022-11" db="EMBL/GenBank/DDBJ databases">
        <title>Hoeflea poritis sp. nov., isolated from scleractinian coral Porites lutea.</title>
        <authorList>
            <person name="Zhang G."/>
            <person name="Wei Q."/>
            <person name="Cai L."/>
        </authorList>
    </citation>
    <scope>NUCLEOTIDE SEQUENCE</scope>
    <source>
        <strain evidence="6">E7-10</strain>
    </source>
</reference>
<evidence type="ECO:0000256" key="3">
    <source>
        <dbReference type="ARBA" id="ARBA00023125"/>
    </source>
</evidence>
<dbReference type="Pfam" id="PF00126">
    <property type="entry name" value="HTH_1"/>
    <property type="match status" value="1"/>
</dbReference>
<dbReference type="Pfam" id="PF03466">
    <property type="entry name" value="LysR_substrate"/>
    <property type="match status" value="1"/>
</dbReference>